<accession>A0ACB8VR65</accession>
<sequence>MLLFLFLFGVALGADSPSGDHQVKLQRGNCPMFWYSFNGRCYKEPPESDSVTSTKKEDGCGLMGLQWTWNDGEPNNMAKSERCIYNFGQNFVLDGNLPQNGDKMTLTSKAPRFKSKFITAELAHLFSQSDSEEEFEGFSDGEEEDRGFFNKQLKTKKVDSEEDSDVDTGFYSDGEEAPPPKRRSLLVALRFPVKRLSTPKQELQEKNVKKPVKETPRARRGRGRQRMKQQQQDEEEEGEEEVEKEEEKEEVLSQSLRKRDKNIKENKAMLAKLFADLSTMADLTLPTTPQKKKRAPEKTTPRKRKFEAEVGSERRNPSRKARPPENFAVEEKSEPLARRSPRTVDIRRLVEVDEEHVGERRKKRKSHGSRRSQYEVKSVDEITKEDLDNIAYRSKDKIWDKENGSSCHQCRQKTLDTKTVCRSGFCVGAKGQFCGPCLKNRYGEDVRAVLLDPTWSCPICRGMCNCSLCRKKEGRCATGILVGLARYNGHDNVHEYLERIAPSRLP</sequence>
<gene>
    <name evidence="1" type="ORF">L3Q82_003057</name>
</gene>
<protein>
    <submittedName>
        <fullName evidence="1">Uncharacterized protein</fullName>
    </submittedName>
</protein>
<organism evidence="1 2">
    <name type="scientific">Scortum barcoo</name>
    <name type="common">barcoo grunter</name>
    <dbReference type="NCBI Taxonomy" id="214431"/>
    <lineage>
        <taxon>Eukaryota</taxon>
        <taxon>Metazoa</taxon>
        <taxon>Chordata</taxon>
        <taxon>Craniata</taxon>
        <taxon>Vertebrata</taxon>
        <taxon>Euteleostomi</taxon>
        <taxon>Actinopterygii</taxon>
        <taxon>Neopterygii</taxon>
        <taxon>Teleostei</taxon>
        <taxon>Neoteleostei</taxon>
        <taxon>Acanthomorphata</taxon>
        <taxon>Eupercaria</taxon>
        <taxon>Centrarchiformes</taxon>
        <taxon>Terapontoidei</taxon>
        <taxon>Terapontidae</taxon>
        <taxon>Scortum</taxon>
    </lineage>
</organism>
<evidence type="ECO:0000313" key="2">
    <source>
        <dbReference type="Proteomes" id="UP000831701"/>
    </source>
</evidence>
<name>A0ACB8VR65_9TELE</name>
<reference evidence="1" key="1">
    <citation type="submission" date="2022-04" db="EMBL/GenBank/DDBJ databases">
        <title>Jade perch genome.</title>
        <authorList>
            <person name="Chao B."/>
        </authorList>
    </citation>
    <scope>NUCLEOTIDE SEQUENCE</scope>
    <source>
        <strain evidence="1">CB-2022</strain>
    </source>
</reference>
<keyword evidence="2" id="KW-1185">Reference proteome</keyword>
<comment type="caution">
    <text evidence="1">The sequence shown here is derived from an EMBL/GenBank/DDBJ whole genome shotgun (WGS) entry which is preliminary data.</text>
</comment>
<evidence type="ECO:0000313" key="1">
    <source>
        <dbReference type="EMBL" id="KAI3358039.1"/>
    </source>
</evidence>
<dbReference type="Proteomes" id="UP000831701">
    <property type="component" value="Chromosome 18"/>
</dbReference>
<dbReference type="EMBL" id="CM041548">
    <property type="protein sequence ID" value="KAI3358039.1"/>
    <property type="molecule type" value="Genomic_DNA"/>
</dbReference>
<proteinExistence type="predicted"/>